<protein>
    <submittedName>
        <fullName evidence="2">Uncharacterized protein</fullName>
    </submittedName>
</protein>
<dbReference type="Proteomes" id="UP000294225">
    <property type="component" value="Unassembled WGS sequence"/>
</dbReference>
<dbReference type="AlphaFoldDB" id="A0A4R0J4B2"/>
<evidence type="ECO:0000313" key="2">
    <source>
        <dbReference type="EMBL" id="TCC40567.1"/>
    </source>
</evidence>
<feature type="region of interest" description="Disordered" evidence="1">
    <location>
        <begin position="1"/>
        <end position="96"/>
    </location>
</feature>
<dbReference type="InterPro" id="IPR043519">
    <property type="entry name" value="NT_sf"/>
</dbReference>
<feature type="compositionally biased region" description="Basic and acidic residues" evidence="1">
    <location>
        <begin position="79"/>
        <end position="96"/>
    </location>
</feature>
<organism evidence="2 3">
    <name type="scientific">Kribbella speibonae</name>
    <dbReference type="NCBI Taxonomy" id="1572660"/>
    <lineage>
        <taxon>Bacteria</taxon>
        <taxon>Bacillati</taxon>
        <taxon>Actinomycetota</taxon>
        <taxon>Actinomycetes</taxon>
        <taxon>Propionibacteriales</taxon>
        <taxon>Kribbellaceae</taxon>
        <taxon>Kribbella</taxon>
    </lineage>
</organism>
<dbReference type="RefSeq" id="WP_131495238.1">
    <property type="nucleotide sequence ID" value="NZ_SJKC01000001.1"/>
</dbReference>
<comment type="caution">
    <text evidence="2">The sequence shown here is derived from an EMBL/GenBank/DDBJ whole genome shotgun (WGS) entry which is preliminary data.</text>
</comment>
<feature type="region of interest" description="Disordered" evidence="1">
    <location>
        <begin position="166"/>
        <end position="190"/>
    </location>
</feature>
<sequence length="412" mass="45157">MHHDDTLSRLQHLSKPKPDVASPQSADTRTARPPDNQADLPAEERLGHNASAVEEPSTEPSKDRADRSTPGDGASDASTDNRDHSSAASDKGRPNTAETIREIHDTLGARHPDVADVVERLVEDRKHPLDLVAALNDRERRPAVLLTVRELADESLLGTRTLDEYRADNPGRGPLFSSAPQDVNQNDEGRSRKSLYVAQCKSLDAAREVGVSPSADERVLVDDYGRRLATEVLPAVRLELLRSAEAAGGDLSTRAKTSAGLHDKVARMSDGGDGRPGRTGYQVGDVIDAVGARIVVPDTDALELTMADIQERFGTGDDGRILEIENLYHEPKAHNPSYRVVPCIVAIEVDRLPYTFELQLCTRRASIASDLEHNTVYKPYINPTAAEQDKMRRMQAEAAALDQDETRSRWHA</sequence>
<feature type="compositionally biased region" description="Basic and acidic residues" evidence="1">
    <location>
        <begin position="60"/>
        <end position="69"/>
    </location>
</feature>
<proteinExistence type="predicted"/>
<evidence type="ECO:0000313" key="3">
    <source>
        <dbReference type="Proteomes" id="UP000294225"/>
    </source>
</evidence>
<dbReference type="SUPFAM" id="SSF81301">
    <property type="entry name" value="Nucleotidyltransferase"/>
    <property type="match status" value="1"/>
</dbReference>
<gene>
    <name evidence="2" type="ORF">E0H92_02375</name>
</gene>
<evidence type="ECO:0000256" key="1">
    <source>
        <dbReference type="SAM" id="MobiDB-lite"/>
    </source>
</evidence>
<reference evidence="2 3" key="1">
    <citation type="submission" date="2019-02" db="EMBL/GenBank/DDBJ databases">
        <title>Kribbella capetownensis sp. nov. and Kribbella speibonae sp. nov., isolated from soil.</title>
        <authorList>
            <person name="Curtis S.M."/>
            <person name="Norton I."/>
            <person name="Everest G.J."/>
            <person name="Meyers P.R."/>
        </authorList>
    </citation>
    <scope>NUCLEOTIDE SEQUENCE [LARGE SCALE GENOMIC DNA]</scope>
    <source>
        <strain evidence="2 3">YM55</strain>
    </source>
</reference>
<name>A0A4R0J4B2_9ACTN</name>
<dbReference type="EMBL" id="SJKC01000001">
    <property type="protein sequence ID" value="TCC40567.1"/>
    <property type="molecule type" value="Genomic_DNA"/>
</dbReference>
<accession>A0A4R0J4B2</accession>